<accession>X1J286</accession>
<comment type="caution">
    <text evidence="1">The sequence shown here is derived from an EMBL/GenBank/DDBJ whole genome shotgun (WGS) entry which is preliminary data.</text>
</comment>
<proteinExistence type="predicted"/>
<evidence type="ECO:0000313" key="1">
    <source>
        <dbReference type="EMBL" id="GAH63898.1"/>
    </source>
</evidence>
<feature type="non-terminal residue" evidence="1">
    <location>
        <position position="63"/>
    </location>
</feature>
<name>X1J286_9ZZZZ</name>
<gene>
    <name evidence="1" type="ORF">S03H2_48364</name>
</gene>
<dbReference type="AlphaFoldDB" id="X1J286"/>
<organism evidence="1">
    <name type="scientific">marine sediment metagenome</name>
    <dbReference type="NCBI Taxonomy" id="412755"/>
    <lineage>
        <taxon>unclassified sequences</taxon>
        <taxon>metagenomes</taxon>
        <taxon>ecological metagenomes</taxon>
    </lineage>
</organism>
<sequence>MPIIDGVIKPLRRGGNTRNHVEYYFGRRCDGSNLTTASAPILGRVTFHRRVIEALVHVLADIE</sequence>
<dbReference type="EMBL" id="BARU01030488">
    <property type="protein sequence ID" value="GAH63898.1"/>
    <property type="molecule type" value="Genomic_DNA"/>
</dbReference>
<reference evidence="1" key="1">
    <citation type="journal article" date="2014" name="Front. Microbiol.">
        <title>High frequency of phylogenetically diverse reductive dehalogenase-homologous genes in deep subseafloor sedimentary metagenomes.</title>
        <authorList>
            <person name="Kawai M."/>
            <person name="Futagami T."/>
            <person name="Toyoda A."/>
            <person name="Takaki Y."/>
            <person name="Nishi S."/>
            <person name="Hori S."/>
            <person name="Arai W."/>
            <person name="Tsubouchi T."/>
            <person name="Morono Y."/>
            <person name="Uchiyama I."/>
            <person name="Ito T."/>
            <person name="Fujiyama A."/>
            <person name="Inagaki F."/>
            <person name="Takami H."/>
        </authorList>
    </citation>
    <scope>NUCLEOTIDE SEQUENCE</scope>
    <source>
        <strain evidence="1">Expedition CK06-06</strain>
    </source>
</reference>
<protein>
    <submittedName>
        <fullName evidence="1">Uncharacterized protein</fullName>
    </submittedName>
</protein>